<comment type="caution">
    <text evidence="2">The sequence shown here is derived from an EMBL/GenBank/DDBJ whole genome shotgun (WGS) entry which is preliminary data.</text>
</comment>
<accession>A0ABW1J581</accession>
<sequence>MSKITIRGYCDSPSVAAGETQTFYVSCDNRGDFRADLVRLVHGDTNPAGPAFKEIEIDSPVNGEYPGHAQRTQCGSYVEIPDGDAALAPAGAFGVQLFVWSTTPRRHRQGVLSRWTDDDRRGWAVTIEDGCLAFSVGDGATVTTVFSDKPLFAEVWYAVTASFDPATGSLFLCQTPVINSVNSVFGPVVPLESSFSGTVSGPVSPAPTTAPVLVAGLAESAPQGGRTWVVAPFNGKIDGPRIFGRWLSADDHTALVEDRAATDGLLAHWSFSEGIGPNGIPTDHVADISGAGRHGSCVNQPDRGMTGWNWLGREENFIHAPEQYGALWFHEDSLDDCRWEPSCSLTIPDDLRSGVYALRVRQGDDEDHVPFFVAPPRGTATAKILLLIGTCSYLAYANGQIMQNADGGQAVAGHVPVLNERDIELHERVREYGLSTYDYHVDNRGVGYTSWRRPILNMRPTHRQEFGSLWQFPADLHLVDWLEQHGYEYDVATDHDLCREGVDLFKRYNVVLTGSHPEYYSWEMVDAWEEYLAGGGRGMYLASNGLYWVVSLHPEKPWVMEVRKGETGAKAWQARPGELHHSTTGERGGLWRCRARATQKIWGTGFTSFGFDHSGYFVPMPDSKDPEVSWIFEGLEDDERIGDFGLVGGGAAGYELDRYDLSLGTPPHTRLLASSYGHSENYTVVNEDMFFPHPGLNGGESPLVRADITYFSTANGGAMFSTSSISWLGSLSWNDYDNNVSRMMHNVLRRFAKDEPAPVV</sequence>
<dbReference type="RefSeq" id="WP_379585730.1">
    <property type="nucleotide sequence ID" value="NZ_JBHSQW010000033.1"/>
</dbReference>
<organism evidence="2 3">
    <name type="scientific">Pseudonocardia hispaniensis</name>
    <dbReference type="NCBI Taxonomy" id="904933"/>
    <lineage>
        <taxon>Bacteria</taxon>
        <taxon>Bacillati</taxon>
        <taxon>Actinomycetota</taxon>
        <taxon>Actinomycetes</taxon>
        <taxon>Pseudonocardiales</taxon>
        <taxon>Pseudonocardiaceae</taxon>
        <taxon>Pseudonocardia</taxon>
    </lineage>
</organism>
<proteinExistence type="predicted"/>
<name>A0ABW1J581_9PSEU</name>
<keyword evidence="3" id="KW-1185">Reference proteome</keyword>
<gene>
    <name evidence="2" type="ORF">ACFQE5_15375</name>
</gene>
<evidence type="ECO:0000313" key="2">
    <source>
        <dbReference type="EMBL" id="MFC5995595.1"/>
    </source>
</evidence>
<feature type="domain" description="N,N-dimethylformamidase beta subunit-like C-terminal" evidence="1">
    <location>
        <begin position="304"/>
        <end position="738"/>
    </location>
</feature>
<dbReference type="InterPro" id="IPR046540">
    <property type="entry name" value="DMFA2_C"/>
</dbReference>
<reference evidence="3" key="1">
    <citation type="journal article" date="2019" name="Int. J. Syst. Evol. Microbiol.">
        <title>The Global Catalogue of Microorganisms (GCM) 10K type strain sequencing project: providing services to taxonomists for standard genome sequencing and annotation.</title>
        <authorList>
            <consortium name="The Broad Institute Genomics Platform"/>
            <consortium name="The Broad Institute Genome Sequencing Center for Infectious Disease"/>
            <person name="Wu L."/>
            <person name="Ma J."/>
        </authorList>
    </citation>
    <scope>NUCLEOTIDE SEQUENCE [LARGE SCALE GENOMIC DNA]</scope>
    <source>
        <strain evidence="3">CCM 8391</strain>
    </source>
</reference>
<dbReference type="InterPro" id="IPR013320">
    <property type="entry name" value="ConA-like_dom_sf"/>
</dbReference>
<dbReference type="Pfam" id="PF20254">
    <property type="entry name" value="DMFA2_C"/>
    <property type="match status" value="1"/>
</dbReference>
<dbReference type="Proteomes" id="UP001596302">
    <property type="component" value="Unassembled WGS sequence"/>
</dbReference>
<evidence type="ECO:0000259" key="1">
    <source>
        <dbReference type="Pfam" id="PF20254"/>
    </source>
</evidence>
<evidence type="ECO:0000313" key="3">
    <source>
        <dbReference type="Proteomes" id="UP001596302"/>
    </source>
</evidence>
<protein>
    <submittedName>
        <fullName evidence="2">N,N-dimethylformamidase beta subunit family domain-containing protein</fullName>
    </submittedName>
</protein>
<dbReference type="EMBL" id="JBHSQW010000033">
    <property type="protein sequence ID" value="MFC5995595.1"/>
    <property type="molecule type" value="Genomic_DNA"/>
</dbReference>
<dbReference type="SUPFAM" id="SSF49899">
    <property type="entry name" value="Concanavalin A-like lectins/glucanases"/>
    <property type="match status" value="1"/>
</dbReference>
<dbReference type="Gene3D" id="2.60.120.200">
    <property type="match status" value="1"/>
</dbReference>